<feature type="domain" description="RNB" evidence="1">
    <location>
        <begin position="350"/>
        <end position="660"/>
    </location>
</feature>
<dbReference type="Ensembl" id="ENSFHET00000024531.1">
    <property type="protein sequence ID" value="ENSFHEP00000031779.1"/>
    <property type="gene ID" value="ENSFHEG00000017892.1"/>
</dbReference>
<dbReference type="Pfam" id="PF00773">
    <property type="entry name" value="RNB"/>
    <property type="match status" value="1"/>
</dbReference>
<dbReference type="InterPro" id="IPR001900">
    <property type="entry name" value="RNase_II/R"/>
</dbReference>
<sequence length="793" mass="91498">MTYAITVSFTSTHPGLYEQWLVLDFDMRPVLLKKLRVRVGQPSLDDTKEPVLNHAVILQSVERWNRGNRLIIPCSSRTEKQEELLKEYKSPQIKLFHKSSCSSQTALTADNYKAKMHEFLYNEERAEDKIVSSFQDLMDLCEKQPKLFKKAKLVKESHNRGYVVPFHKPTERVHIQGRSNIGKAFTGDEVVIQAATKEQSARVVGVIKENQSARELVCFLEEQDHSRPPATSGPFVKRMMIPINKSATKIAILIKKDRRNFLPIWEQNDEQWTIARCQHFNEIRDKVFLVQVIGWKDGCFYPLGKVTDVLSSRGPFNDRLWLLKEEFGVKETTLDTYVDLPDKDENSEKRQNKTNEIAFTIDPERSKDLDDAISVGDAGTHYELGIHIADVASYVRPGDELDRDAEEQGSTQYTGEEPIHMFPKSLSTGRFSLLPHQDRRAVSLMIQVEKETHRILEAPTFQFSVIRSKRQFTYEEAEDIINQRYRDPPAYSTVEDCVTVAYHFAKAQRKLRLASDWPYYQSDDDRLPGKRKAHQMIEEISLFFNSHAAKYLCESTKARYYTPLRCQSGPEPERVEKFKDKCGPLLQLSFALRDNDEDKLVDLVLQRCHSKAYYIRSNSTVEAKHGHYSLRLNPYSQASSPIRRYMDLVLQRLLHSFICDSAVPYTRTDITDLCHQFEPNAKKDKQFEQKAQQISYAVSTKKQSAPKLAFAVSVEPEDESLKVTFPFNRNIFHSPLSILITVSETCDPILSSGIYLFIFGNYEIRVVTIKTIKSYFPKNKKVKPFPCVEILVQ</sequence>
<dbReference type="GO" id="GO:0000932">
    <property type="term" value="C:P-body"/>
    <property type="evidence" value="ECO:0007669"/>
    <property type="project" value="TreeGrafter"/>
</dbReference>
<organism evidence="2 3">
    <name type="scientific">Fundulus heteroclitus</name>
    <name type="common">Killifish</name>
    <name type="synonym">Mummichog</name>
    <dbReference type="NCBI Taxonomy" id="8078"/>
    <lineage>
        <taxon>Eukaryota</taxon>
        <taxon>Metazoa</taxon>
        <taxon>Chordata</taxon>
        <taxon>Craniata</taxon>
        <taxon>Vertebrata</taxon>
        <taxon>Euteleostomi</taxon>
        <taxon>Actinopterygii</taxon>
        <taxon>Neopterygii</taxon>
        <taxon>Teleostei</taxon>
        <taxon>Neoteleostei</taxon>
        <taxon>Acanthomorphata</taxon>
        <taxon>Ovalentaria</taxon>
        <taxon>Atherinomorphae</taxon>
        <taxon>Cyprinodontiformes</taxon>
        <taxon>Fundulidae</taxon>
        <taxon>Fundulus</taxon>
    </lineage>
</organism>
<dbReference type="Proteomes" id="UP000265000">
    <property type="component" value="Unplaced"/>
</dbReference>
<dbReference type="PANTHER" id="PTHR23355">
    <property type="entry name" value="RIBONUCLEASE"/>
    <property type="match status" value="1"/>
</dbReference>
<evidence type="ECO:0000313" key="2">
    <source>
        <dbReference type="Ensembl" id="ENSFHEP00000031779.1"/>
    </source>
</evidence>
<dbReference type="GO" id="GO:0006402">
    <property type="term" value="P:mRNA catabolic process"/>
    <property type="evidence" value="ECO:0007669"/>
    <property type="project" value="TreeGrafter"/>
</dbReference>
<keyword evidence="3" id="KW-1185">Reference proteome</keyword>
<protein>
    <recommendedName>
        <fullName evidence="1">RNB domain-containing protein</fullName>
    </recommendedName>
</protein>
<accession>A0A3Q2QVG4</accession>
<dbReference type="InterPro" id="IPR012340">
    <property type="entry name" value="NA-bd_OB-fold"/>
</dbReference>
<dbReference type="STRING" id="8078.ENSFHEP00000031779"/>
<reference evidence="2" key="1">
    <citation type="submission" date="2025-08" db="UniProtKB">
        <authorList>
            <consortium name="Ensembl"/>
        </authorList>
    </citation>
    <scope>IDENTIFICATION</scope>
</reference>
<dbReference type="GO" id="GO:0000175">
    <property type="term" value="F:3'-5'-RNA exonuclease activity"/>
    <property type="evidence" value="ECO:0007669"/>
    <property type="project" value="TreeGrafter"/>
</dbReference>
<evidence type="ECO:0000313" key="3">
    <source>
        <dbReference type="Proteomes" id="UP000265000"/>
    </source>
</evidence>
<evidence type="ECO:0000259" key="1">
    <source>
        <dbReference type="SMART" id="SM00955"/>
    </source>
</evidence>
<proteinExistence type="predicted"/>
<dbReference type="GO" id="GO:0010587">
    <property type="term" value="P:miRNA catabolic process"/>
    <property type="evidence" value="ECO:0007669"/>
    <property type="project" value="TreeGrafter"/>
</dbReference>
<dbReference type="GO" id="GO:0003723">
    <property type="term" value="F:RNA binding"/>
    <property type="evidence" value="ECO:0007669"/>
    <property type="project" value="InterPro"/>
</dbReference>
<dbReference type="SUPFAM" id="SSF50249">
    <property type="entry name" value="Nucleic acid-binding proteins"/>
    <property type="match status" value="2"/>
</dbReference>
<dbReference type="InterPro" id="IPR056787">
    <property type="entry name" value="OB_HELZ2"/>
</dbReference>
<dbReference type="InterPro" id="IPR050180">
    <property type="entry name" value="RNR_Ribonuclease"/>
</dbReference>
<dbReference type="SMART" id="SM00955">
    <property type="entry name" value="RNB"/>
    <property type="match status" value="1"/>
</dbReference>
<dbReference type="Pfam" id="PF25049">
    <property type="entry name" value="OB_HELZ2"/>
    <property type="match status" value="1"/>
</dbReference>
<name>A0A3Q2QVG4_FUNHE</name>
<dbReference type="AlphaFoldDB" id="A0A3Q2QVG4"/>
<dbReference type="GeneTree" id="ENSGT00530000063106"/>
<reference evidence="2" key="2">
    <citation type="submission" date="2025-09" db="UniProtKB">
        <authorList>
            <consortium name="Ensembl"/>
        </authorList>
    </citation>
    <scope>IDENTIFICATION</scope>
</reference>
<dbReference type="PANTHER" id="PTHR23355:SF9">
    <property type="entry name" value="DIS3-LIKE EXONUCLEASE 2"/>
    <property type="match status" value="1"/>
</dbReference>